<dbReference type="UniPathway" id="UPA00219"/>
<evidence type="ECO:0000256" key="11">
    <source>
        <dbReference type="ARBA" id="ARBA00022984"/>
    </source>
</evidence>
<evidence type="ECO:0000259" key="17">
    <source>
        <dbReference type="PROSITE" id="PS51387"/>
    </source>
</evidence>
<evidence type="ECO:0000256" key="1">
    <source>
        <dbReference type="ARBA" id="ARBA00001974"/>
    </source>
</evidence>
<dbReference type="AlphaFoldDB" id="A0A0G1XIK2"/>
<comment type="cofactor">
    <cofactor evidence="1 16">
        <name>FAD</name>
        <dbReference type="ChEBI" id="CHEBI:57692"/>
    </cofactor>
</comment>
<keyword evidence="10 16" id="KW-0133">Cell shape</keyword>
<evidence type="ECO:0000256" key="14">
    <source>
        <dbReference type="ARBA" id="ARBA00023316"/>
    </source>
</evidence>
<evidence type="ECO:0000256" key="9">
    <source>
        <dbReference type="ARBA" id="ARBA00022857"/>
    </source>
</evidence>
<evidence type="ECO:0000256" key="13">
    <source>
        <dbReference type="ARBA" id="ARBA00023306"/>
    </source>
</evidence>
<keyword evidence="12 16" id="KW-0560">Oxidoreductase</keyword>
<evidence type="ECO:0000256" key="3">
    <source>
        <dbReference type="ARBA" id="ARBA00004496"/>
    </source>
</evidence>
<dbReference type="GO" id="GO:0051301">
    <property type="term" value="P:cell division"/>
    <property type="evidence" value="ECO:0007669"/>
    <property type="project" value="UniProtKB-KW"/>
</dbReference>
<dbReference type="PROSITE" id="PS51387">
    <property type="entry name" value="FAD_PCMH"/>
    <property type="match status" value="1"/>
</dbReference>
<evidence type="ECO:0000256" key="4">
    <source>
        <dbReference type="ARBA" id="ARBA00004752"/>
    </source>
</evidence>
<evidence type="ECO:0000256" key="10">
    <source>
        <dbReference type="ARBA" id="ARBA00022960"/>
    </source>
</evidence>
<feature type="active site" evidence="16">
    <location>
        <position position="161"/>
    </location>
</feature>
<dbReference type="GO" id="GO:0009252">
    <property type="term" value="P:peptidoglycan biosynthetic process"/>
    <property type="evidence" value="ECO:0007669"/>
    <property type="project" value="UniProtKB-UniRule"/>
</dbReference>
<dbReference type="EMBL" id="LCRF01000033">
    <property type="protein sequence ID" value="KKW30735.1"/>
    <property type="molecule type" value="Genomic_DNA"/>
</dbReference>
<evidence type="ECO:0000256" key="6">
    <source>
        <dbReference type="ARBA" id="ARBA00022618"/>
    </source>
</evidence>
<keyword evidence="13 16" id="KW-0131">Cell cycle</keyword>
<keyword evidence="5 16" id="KW-0963">Cytoplasm</keyword>
<dbReference type="Gene3D" id="3.30.465.10">
    <property type="match status" value="1"/>
</dbReference>
<proteinExistence type="inferred from homology"/>
<dbReference type="Gene3D" id="3.30.43.10">
    <property type="entry name" value="Uridine Diphospho-n-acetylenolpyruvylglucosamine Reductase, domain 2"/>
    <property type="match status" value="1"/>
</dbReference>
<dbReference type="SUPFAM" id="SSF56176">
    <property type="entry name" value="FAD-binding/transporter-associated domain-like"/>
    <property type="match status" value="1"/>
</dbReference>
<dbReference type="InterPro" id="IPR036318">
    <property type="entry name" value="FAD-bd_PCMH-like_sf"/>
</dbReference>
<dbReference type="InterPro" id="IPR016167">
    <property type="entry name" value="FAD-bd_PCMH_sub1"/>
</dbReference>
<comment type="similarity">
    <text evidence="16">Belongs to the MurB family.</text>
</comment>
<dbReference type="Pfam" id="PF01565">
    <property type="entry name" value="FAD_binding_4"/>
    <property type="match status" value="1"/>
</dbReference>
<keyword evidence="8 16" id="KW-0274">FAD</keyword>
<keyword evidence="9 16" id="KW-0521">NADP</keyword>
<feature type="active site" evidence="16">
    <location>
        <position position="302"/>
    </location>
</feature>
<dbReference type="GO" id="GO:0005829">
    <property type="term" value="C:cytosol"/>
    <property type="evidence" value="ECO:0007669"/>
    <property type="project" value="TreeGrafter"/>
</dbReference>
<comment type="catalytic activity">
    <reaction evidence="15 16">
        <text>UDP-N-acetyl-alpha-D-muramate + NADP(+) = UDP-N-acetyl-3-O-(1-carboxyvinyl)-alpha-D-glucosamine + NADPH + H(+)</text>
        <dbReference type="Rhea" id="RHEA:12248"/>
        <dbReference type="ChEBI" id="CHEBI:15378"/>
        <dbReference type="ChEBI" id="CHEBI:57783"/>
        <dbReference type="ChEBI" id="CHEBI:58349"/>
        <dbReference type="ChEBI" id="CHEBI:68483"/>
        <dbReference type="ChEBI" id="CHEBI:70757"/>
        <dbReference type="EC" id="1.3.1.98"/>
    </reaction>
</comment>
<reference evidence="18 19" key="1">
    <citation type="journal article" date="2015" name="Nature">
        <title>rRNA introns, odd ribosomes, and small enigmatic genomes across a large radiation of phyla.</title>
        <authorList>
            <person name="Brown C.T."/>
            <person name="Hug L.A."/>
            <person name="Thomas B.C."/>
            <person name="Sharon I."/>
            <person name="Castelle C.J."/>
            <person name="Singh A."/>
            <person name="Wilkins M.J."/>
            <person name="Williams K.H."/>
            <person name="Banfield J.F."/>
        </authorList>
    </citation>
    <scope>NUCLEOTIDE SEQUENCE [LARGE SCALE GENOMIC DNA]</scope>
</reference>
<dbReference type="Proteomes" id="UP000034445">
    <property type="component" value="Unassembled WGS sequence"/>
</dbReference>
<keyword evidence="7 16" id="KW-0285">Flavoprotein</keyword>
<protein>
    <recommendedName>
        <fullName evidence="16">UDP-N-acetylenolpyruvoylglucosamine reductase</fullName>
        <ecNumber evidence="16">1.3.1.98</ecNumber>
    </recommendedName>
    <alternativeName>
        <fullName evidence="16">UDP-N-acetylmuramate dehydrogenase</fullName>
    </alternativeName>
</protein>
<dbReference type="InterPro" id="IPR016166">
    <property type="entry name" value="FAD-bd_PCMH"/>
</dbReference>
<comment type="caution">
    <text evidence="18">The sequence shown here is derived from an EMBL/GenBank/DDBJ whole genome shotgun (WGS) entry which is preliminary data.</text>
</comment>
<dbReference type="InterPro" id="IPR003170">
    <property type="entry name" value="MurB"/>
</dbReference>
<evidence type="ECO:0000256" key="15">
    <source>
        <dbReference type="ARBA" id="ARBA00048914"/>
    </source>
</evidence>
<evidence type="ECO:0000256" key="5">
    <source>
        <dbReference type="ARBA" id="ARBA00022490"/>
    </source>
</evidence>
<evidence type="ECO:0000256" key="8">
    <source>
        <dbReference type="ARBA" id="ARBA00022827"/>
    </source>
</evidence>
<dbReference type="PATRIC" id="fig|1618676.3.peg.675"/>
<feature type="active site" description="Proton donor" evidence="16">
    <location>
        <position position="212"/>
    </location>
</feature>
<dbReference type="HAMAP" id="MF_00037">
    <property type="entry name" value="MurB"/>
    <property type="match status" value="1"/>
</dbReference>
<feature type="domain" description="FAD-binding PCMH-type" evidence="17">
    <location>
        <begin position="17"/>
        <end position="183"/>
    </location>
</feature>
<dbReference type="SUPFAM" id="SSF56194">
    <property type="entry name" value="Uridine diphospho-N-Acetylenolpyruvylglucosamine reductase, MurB, C-terminal domain"/>
    <property type="match status" value="1"/>
</dbReference>
<evidence type="ECO:0000256" key="16">
    <source>
        <dbReference type="HAMAP-Rule" id="MF_00037"/>
    </source>
</evidence>
<keyword evidence="6 16" id="KW-0132">Cell division</keyword>
<dbReference type="PANTHER" id="PTHR21071:SF4">
    <property type="entry name" value="UDP-N-ACETYLENOLPYRUVOYLGLUCOSAMINE REDUCTASE"/>
    <property type="match status" value="1"/>
</dbReference>
<dbReference type="GO" id="GO:0008360">
    <property type="term" value="P:regulation of cell shape"/>
    <property type="evidence" value="ECO:0007669"/>
    <property type="project" value="UniProtKB-KW"/>
</dbReference>
<comment type="pathway">
    <text evidence="4 16">Cell wall biogenesis; peptidoglycan biosynthesis.</text>
</comment>
<name>A0A0G1XIK2_9BACT</name>
<dbReference type="Gene3D" id="3.90.78.10">
    <property type="entry name" value="UDP-N-acetylenolpyruvoylglucosamine reductase, C-terminal domain"/>
    <property type="match status" value="1"/>
</dbReference>
<dbReference type="Pfam" id="PF02873">
    <property type="entry name" value="MurB_C"/>
    <property type="match status" value="1"/>
</dbReference>
<dbReference type="InterPro" id="IPR006094">
    <property type="entry name" value="Oxid_FAD_bind_N"/>
</dbReference>
<keyword evidence="14 16" id="KW-0961">Cell wall biogenesis/degradation</keyword>
<dbReference type="NCBIfam" id="TIGR00179">
    <property type="entry name" value="murB"/>
    <property type="match status" value="1"/>
</dbReference>
<comment type="subcellular location">
    <subcellularLocation>
        <location evidence="3 16">Cytoplasm</location>
    </subcellularLocation>
</comment>
<dbReference type="InterPro" id="IPR011601">
    <property type="entry name" value="MurB_C"/>
</dbReference>
<comment type="function">
    <text evidence="2 16">Cell wall formation.</text>
</comment>
<sequence length="306" mass="33588">MLAVKESVALAPLTTFRIGGEARYFVEVKTEDQLREAVAWAKEKNVRSVILAGGSNVLVPDEGIDGLVIRVALIDHSFAGNELAADAGCNLLGLIRESAERNWGGWEKLAGIPGTIGGAARGNAGAFGSEIRDIITKVRAFDTETGEMREFENIVCDFSYRHSFFKDNPEWVITRAIIELKPSQYDISYALIEETIKEREKRHLQNVKAAGSFFMNPVAPQAIVDMFEKEKGVKSRESRVPAGWLIEKAGMKGAQVGGAIASLQHPNYIVNTGTATANDVRTLADKIKDEVKKQFHITLQEEATII</sequence>
<evidence type="ECO:0000313" key="18">
    <source>
        <dbReference type="EMBL" id="KKW30735.1"/>
    </source>
</evidence>
<evidence type="ECO:0000256" key="12">
    <source>
        <dbReference type="ARBA" id="ARBA00023002"/>
    </source>
</evidence>
<dbReference type="GO" id="GO:0008762">
    <property type="term" value="F:UDP-N-acetylmuramate dehydrogenase activity"/>
    <property type="evidence" value="ECO:0007669"/>
    <property type="project" value="UniProtKB-UniRule"/>
</dbReference>
<evidence type="ECO:0000256" key="2">
    <source>
        <dbReference type="ARBA" id="ARBA00003921"/>
    </source>
</evidence>
<dbReference type="InterPro" id="IPR036635">
    <property type="entry name" value="MurB_C_sf"/>
</dbReference>
<accession>A0A0G1XIK2</accession>
<dbReference type="InterPro" id="IPR016169">
    <property type="entry name" value="FAD-bd_PCMH_sub2"/>
</dbReference>
<evidence type="ECO:0000313" key="19">
    <source>
        <dbReference type="Proteomes" id="UP000034445"/>
    </source>
</evidence>
<gene>
    <name evidence="16" type="primary">murB</name>
    <name evidence="18" type="ORF">UY74_C0033G0009</name>
</gene>
<dbReference type="GO" id="GO:0071949">
    <property type="term" value="F:FAD binding"/>
    <property type="evidence" value="ECO:0007669"/>
    <property type="project" value="InterPro"/>
</dbReference>
<dbReference type="GO" id="GO:0071555">
    <property type="term" value="P:cell wall organization"/>
    <property type="evidence" value="ECO:0007669"/>
    <property type="project" value="UniProtKB-KW"/>
</dbReference>
<evidence type="ECO:0000256" key="7">
    <source>
        <dbReference type="ARBA" id="ARBA00022630"/>
    </source>
</evidence>
<dbReference type="PANTHER" id="PTHR21071">
    <property type="entry name" value="UDP-N-ACETYLENOLPYRUVOYLGLUCOSAMINE REDUCTASE"/>
    <property type="match status" value="1"/>
</dbReference>
<dbReference type="EC" id="1.3.1.98" evidence="16"/>
<keyword evidence="11 16" id="KW-0573">Peptidoglycan synthesis</keyword>
<organism evidence="18 19">
    <name type="scientific">Candidatus Kaiserbacteria bacterium GW2011_GWC2_52_8b</name>
    <dbReference type="NCBI Taxonomy" id="1618676"/>
    <lineage>
        <taxon>Bacteria</taxon>
        <taxon>Candidatus Kaiseribacteriota</taxon>
    </lineage>
</organism>